<dbReference type="Gene3D" id="1.20.1050.10">
    <property type="match status" value="1"/>
</dbReference>
<dbReference type="Pfam" id="PF17171">
    <property type="entry name" value="GST_C_6"/>
    <property type="match status" value="1"/>
</dbReference>
<name>A0AAW1IVT5_POPJA</name>
<dbReference type="Proteomes" id="UP001458880">
    <property type="component" value="Unassembled WGS sequence"/>
</dbReference>
<dbReference type="InterPro" id="IPR040079">
    <property type="entry name" value="Glutathione_S-Trfase"/>
</dbReference>
<sequence>MSTTSVSTSVLSINKWVRDLENIDINTLHPKIQCKFLMAIEDSVYFTKLIKMMQFYSGILTAARLITISLSDIYEFLKHSRSSHPYWDSNFVEIVTAASNDAFIYVHMEKQIPVDLLIKLIKLKIISVIKEIIFLQRKETILCQQKNFYKPLVLERDNKSKNKAKGKQNKAKSKDRSEKLTKTKKGKKDEDITIPCENYNYNLPEEILPDENLDIPGAFIYIVLVGFYNSNLIPFCHWHGIPLTCVIKYGEANIKFSKFSSQTSLDSINFIDEVLISPNKYLPMSQLYKTKEYIISNFWQKVNIMYKTEKSPYIDDSFIMIYTPRLFVVAKRNSKLYFHQCEQLYEDFLEFVQKLEDYQRQYNTYLENLEVYKLDTEPKKVEIQQLQLYQNALDSLPIDVISVSLILDNLINEICNECEATGDSNNKKSTLNVTDERNLSKQSCHLAEEDLVCHRSLRDQLKKIFAHFKFAGSTCLTTSVPLSNKFTGINNKPYIIHESNFIEMTLNYYKYLPNTILDTIVTYLKKSPCINTFINFPPLNDFAVARNKAEIREWCTLLDIDELDLYICLNTILIGMFVLPEEADLTRDTPNWSQYIPTEKITHEIQASIPKESKKIVRSTNQINPYQKLNPFDMKWVDRLPCLVTLQELAKATEEYEAVDRKYVELFDSMVFRFHHDVDEFGIVTKFWKKDIRTHVNFHDFMTYIFHRDFDVITEQNENFEKEEILLKCVQDSIENLGDFNICSEDFILPGSLKDKYLHKMPSEIILDTQDKGKKSNKPKAEKKSTLNKSTKSTKSAATKVSKVTKKDDTIDVRAVVENEPLKIDVEGLNLDRNLLPHHPPNKLNAIDFDGLLLTCSGISTSFYSLDDFKIIVDQIQMCDRKPTLSIKVGLNHHDLIVHRTSKGGFSFLVNFKSGAVLACCKSTLQLSETDTNFYLMREESENIISCMRSLFNTKKSIIITEKKFKEIVKPKKQDLKKEFDIKSVNSVPVSQKSNRKESRGSLSNGRRSSHKPTSSQSLIRSRRGNESKTSMNETASFSVKGFVNEIKLLKKMFTTLMPKFKVCSSKLHQYDFIKRIVSPIELNLNEIIRFVMRGKRENKRLLTVKKRYNVKSKPKHVKQVYEYDFRITLPSGLHLRNIVGEQGPCLCQYYFQKQIVCVPIRDEDCRLFLGKGIIAVKKNNGQIVIYAANGEIIKYETLLAESSYGNSKVKRNIDCPKTMFRFIKHVRKNIFKLTKGCKGTENVMSSRRSGKREVKKFKCINQRHAFSNIKFSFTTSEGKIFLYKNGSLKECEAYYVEKEDVLKSGQVIFYREDGTTSILTDEGHMQTIFTDGTKITVWCEFDAKPVTIDLRDQFGPDCEDMGSFVKVITCYQYEHPYYITILTSGADDKIMLRIASGEIFDISSTYFLVGIDESSTLLANKEIVRFVGTPCTECGKYCECDVYINQLYNPPLNLDSEQLLLKAFDTCEKSFLVHYDGSIERNDKYINERRCNHASHKIQPSQAFFSLNRDFSGCMFWTDDDYNKRLAEEKDPATDYVVFYVDKKTQKILTTEWKTFVKQHHNFRFIWPKLETDSNDIDEYDISSAAFVKQRIVKKISKNVIANLISIINQRIDILPASFKKVLNIKSSSTESLSFESTEEFKNAQRAHTKRKLAYEKKMNKRNMECMSVIDKIIEYFVTKTGRYYRSKVYEDFCGVKLMLDDEEEIFFLANFDNSTHTVSSEDISDLSADLSKTQNLSPSSELIKSKLCKSTSAVDIALEVIKQIELENQTGYLDQKQMDQKRTIQSKIVTPKPKSLLRTNNIVESFQPIIKEGPKYVPVVCSIDEHALNQKPLFSQSKLSKRSSTFRRDVEEFPYQRSISFCQYDTEMKSEDNLSKQTNQKVNKVIDISESTKPSISVDELLPNDEDVLTMLKGISDTVKRIKREKFSYYVESKSDDSQIDSESSYVKTNNEENQSRSNSRTRTPDRIPFNESVVVQDLFYVPRHTLQTYGSDFQSIKTTVEDSVYLDKYYSNFSFRDTGMVDILGDDSNAGVKKEAIEDSEEEDIEKRQEFTVTKEVLPDAFALVSGACSYSDRFISSSSIEKYCLKIIHESGTCQISDTSSLQGSLDMRSASIVQNTASMVPLVNVKSLSQYYSEPELASALASAISIEGFQGKTASMRLKEIQNVYKTKLTYFVCSYYEKYEVSCDKCTRIVSKFLNKFAVRRYIFAFLGSMSTISRRCKRSPTLIMHVHGNKNKDRSSIGKGGGWFGTVTSHNPRPSGRLHTSSVDSYNTQLQAMATEAENNVPAAMETKEVKEDIPAAEAKAEEAAKQDNAGDAPAAPTKEPAPPKVVVHKSNYEKDVVYLYQFSRTPLLPSLSPYCLKVETWLRLANMKYENVDHKMKFRSKKGQLPFVELNGEEIADSAIIIKELSQRTGLDLDASLTHEQHLDASLTHEQRNVAHATISMIENHLVWVVMWWRTKYPDQVLKGYKVNLQHALGTRIPNGILNFFFKFAFGRKWFQGAKKVKAQGMGVHSPEEVTKFGQDDLKVLSDMLADKPFFFGDDPTTLDVVAFANLAQIYFIDKEVSYALREYMTEHCPNLVGLVNRMKERCYPDWEDICTTLDLNSHLPKPPAEETKDKEGTKDEKEGDKDKEMEPEDKDPEKEKADEKEKDTEENKDKDAK</sequence>
<evidence type="ECO:0000259" key="4">
    <source>
        <dbReference type="Pfam" id="PF17172"/>
    </source>
</evidence>
<feature type="region of interest" description="Disordered" evidence="2">
    <location>
        <begin position="161"/>
        <end position="186"/>
    </location>
</feature>
<accession>A0AAW1IVT5</accession>
<feature type="compositionally biased region" description="Basic and acidic residues" evidence="2">
    <location>
        <begin position="2645"/>
        <end position="2667"/>
    </location>
</feature>
<feature type="region of interest" description="Disordered" evidence="2">
    <location>
        <begin position="2608"/>
        <end position="2667"/>
    </location>
</feature>
<gene>
    <name evidence="5" type="ORF">QE152_g33815</name>
</gene>
<dbReference type="GO" id="GO:0005737">
    <property type="term" value="C:cytoplasm"/>
    <property type="evidence" value="ECO:0007669"/>
    <property type="project" value="TreeGrafter"/>
</dbReference>
<evidence type="ECO:0000313" key="5">
    <source>
        <dbReference type="EMBL" id="KAK9694014.1"/>
    </source>
</evidence>
<dbReference type="InterPro" id="IPR033468">
    <property type="entry name" value="Metaxin_GST"/>
</dbReference>
<dbReference type="InterPro" id="IPR036282">
    <property type="entry name" value="Glutathione-S-Trfase_C_sf"/>
</dbReference>
<reference evidence="5 6" key="1">
    <citation type="journal article" date="2024" name="BMC Genomics">
        <title>De novo assembly and annotation of Popillia japonica's genome with initial clues to its potential as an invasive pest.</title>
        <authorList>
            <person name="Cucini C."/>
            <person name="Boschi S."/>
            <person name="Funari R."/>
            <person name="Cardaioli E."/>
            <person name="Iannotti N."/>
            <person name="Marturano G."/>
            <person name="Paoli F."/>
            <person name="Bruttini M."/>
            <person name="Carapelli A."/>
            <person name="Frati F."/>
            <person name="Nardi F."/>
        </authorList>
    </citation>
    <scope>NUCLEOTIDE SEQUENCE [LARGE SCALE GENOMIC DNA]</scope>
    <source>
        <strain evidence="5">DMR45628</strain>
    </source>
</reference>
<dbReference type="Pfam" id="PF17172">
    <property type="entry name" value="GST_N_4"/>
    <property type="match status" value="1"/>
</dbReference>
<feature type="compositionally biased region" description="Basic and acidic residues" evidence="2">
    <location>
        <begin position="172"/>
        <end position="186"/>
    </location>
</feature>
<dbReference type="SFLD" id="SFLDG01180">
    <property type="entry name" value="SUF1"/>
    <property type="match status" value="1"/>
</dbReference>
<feature type="compositionally biased region" description="Basic and acidic residues" evidence="2">
    <location>
        <begin position="2617"/>
        <end position="2638"/>
    </location>
</feature>
<organism evidence="5 6">
    <name type="scientific">Popillia japonica</name>
    <name type="common">Japanese beetle</name>
    <dbReference type="NCBI Taxonomy" id="7064"/>
    <lineage>
        <taxon>Eukaryota</taxon>
        <taxon>Metazoa</taxon>
        <taxon>Ecdysozoa</taxon>
        <taxon>Arthropoda</taxon>
        <taxon>Hexapoda</taxon>
        <taxon>Insecta</taxon>
        <taxon>Pterygota</taxon>
        <taxon>Neoptera</taxon>
        <taxon>Endopterygota</taxon>
        <taxon>Coleoptera</taxon>
        <taxon>Polyphaga</taxon>
        <taxon>Scarabaeiformia</taxon>
        <taxon>Scarabaeidae</taxon>
        <taxon>Rutelinae</taxon>
        <taxon>Popillia</taxon>
    </lineage>
</organism>
<dbReference type="SUPFAM" id="SSF47616">
    <property type="entry name" value="GST C-terminal domain-like"/>
    <property type="match status" value="1"/>
</dbReference>
<proteinExistence type="inferred from homology"/>
<keyword evidence="6" id="KW-1185">Reference proteome</keyword>
<comment type="caution">
    <text evidence="5">The sequence shown here is derived from an EMBL/GenBank/DDBJ whole genome shotgun (WGS) entry which is preliminary data.</text>
</comment>
<evidence type="ECO:0000256" key="2">
    <source>
        <dbReference type="SAM" id="MobiDB-lite"/>
    </source>
</evidence>
<dbReference type="SUPFAM" id="SSF52833">
    <property type="entry name" value="Thioredoxin-like"/>
    <property type="match status" value="1"/>
</dbReference>
<dbReference type="SFLD" id="SFLDG01200">
    <property type="entry name" value="SUF1.1"/>
    <property type="match status" value="1"/>
</dbReference>
<feature type="region of interest" description="Disordered" evidence="2">
    <location>
        <begin position="1942"/>
        <end position="1968"/>
    </location>
</feature>
<feature type="domain" description="Thioredoxin-like fold" evidence="4">
    <location>
        <begin position="2362"/>
        <end position="2466"/>
    </location>
</feature>
<feature type="compositionally biased region" description="Basic residues" evidence="2">
    <location>
        <begin position="161"/>
        <end position="171"/>
    </location>
</feature>
<dbReference type="SFLD" id="SFLDS00019">
    <property type="entry name" value="Glutathione_Transferase_(cytos"/>
    <property type="match status" value="1"/>
</dbReference>
<evidence type="ECO:0000313" key="6">
    <source>
        <dbReference type="Proteomes" id="UP001458880"/>
    </source>
</evidence>
<feature type="compositionally biased region" description="Basic and acidic residues" evidence="2">
    <location>
        <begin position="769"/>
        <end position="785"/>
    </location>
</feature>
<dbReference type="InterPro" id="IPR026928">
    <property type="entry name" value="FAX/IsoI-like"/>
</dbReference>
<evidence type="ECO:0000256" key="1">
    <source>
        <dbReference type="ARBA" id="ARBA00006475"/>
    </source>
</evidence>
<feature type="region of interest" description="Disordered" evidence="2">
    <location>
        <begin position="768"/>
        <end position="794"/>
    </location>
</feature>
<feature type="region of interest" description="Disordered" evidence="2">
    <location>
        <begin position="2306"/>
        <end position="2332"/>
    </location>
</feature>
<feature type="region of interest" description="Disordered" evidence="2">
    <location>
        <begin position="988"/>
        <end position="1033"/>
    </location>
</feature>
<protein>
    <submittedName>
        <fullName evidence="5">Glutathione S-transferase, C-terminal domain</fullName>
    </submittedName>
</protein>
<dbReference type="PANTHER" id="PTHR12289">
    <property type="entry name" value="METAXIN RELATED"/>
    <property type="match status" value="1"/>
</dbReference>
<evidence type="ECO:0000259" key="3">
    <source>
        <dbReference type="Pfam" id="PF17171"/>
    </source>
</evidence>
<dbReference type="PANTHER" id="PTHR12289:SF41">
    <property type="entry name" value="FAILED AXON CONNECTIONS-RELATED"/>
    <property type="match status" value="1"/>
</dbReference>
<comment type="similarity">
    <text evidence="1">Belongs to the FAX family.</text>
</comment>
<feature type="domain" description="Metaxin glutathione S-transferase" evidence="3">
    <location>
        <begin position="2528"/>
        <end position="2592"/>
    </location>
</feature>
<dbReference type="CDD" id="cd03080">
    <property type="entry name" value="GST_N_Metaxin_like"/>
    <property type="match status" value="1"/>
</dbReference>
<dbReference type="EMBL" id="JASPKY010000525">
    <property type="protein sequence ID" value="KAK9694014.1"/>
    <property type="molecule type" value="Genomic_DNA"/>
</dbReference>
<dbReference type="InterPro" id="IPR050931">
    <property type="entry name" value="Mito_Protein_Transport_Metaxin"/>
</dbReference>
<dbReference type="InterPro" id="IPR012336">
    <property type="entry name" value="Thioredoxin-like_fold"/>
</dbReference>
<dbReference type="InterPro" id="IPR036249">
    <property type="entry name" value="Thioredoxin-like_sf"/>
</dbReference>
<dbReference type="CDD" id="cd03193">
    <property type="entry name" value="GST_C_Metaxin"/>
    <property type="match status" value="1"/>
</dbReference>